<dbReference type="EMBL" id="SWKU01000048">
    <property type="protein sequence ID" value="KAF2993770.1"/>
    <property type="molecule type" value="Genomic_DNA"/>
</dbReference>
<dbReference type="PANTHER" id="PTHR48182">
    <property type="entry name" value="PROTEIN SERAC1"/>
    <property type="match status" value="1"/>
</dbReference>
<dbReference type="InterPro" id="IPR029058">
    <property type="entry name" value="AB_hydrolase_fold"/>
</dbReference>
<dbReference type="SUPFAM" id="SSF53474">
    <property type="entry name" value="alpha/beta-Hydrolases"/>
    <property type="match status" value="1"/>
</dbReference>
<feature type="region of interest" description="Disordered" evidence="8">
    <location>
        <begin position="1"/>
        <end position="26"/>
    </location>
</feature>
<keyword evidence="5" id="KW-0256">Endoplasmic reticulum</keyword>
<comment type="similarity">
    <text evidence="4">Belongs to the putative lipase ROG1 family.</text>
</comment>
<evidence type="ECO:0000256" key="2">
    <source>
        <dbReference type="ARBA" id="ARBA00004240"/>
    </source>
</evidence>
<organism evidence="10 11">
    <name type="scientific">Curvularia kusanoi</name>
    <name type="common">Cochliobolus kusanoi</name>
    <dbReference type="NCBI Taxonomy" id="90978"/>
    <lineage>
        <taxon>Eukaryota</taxon>
        <taxon>Fungi</taxon>
        <taxon>Dikarya</taxon>
        <taxon>Ascomycota</taxon>
        <taxon>Pezizomycotina</taxon>
        <taxon>Dothideomycetes</taxon>
        <taxon>Pleosporomycetidae</taxon>
        <taxon>Pleosporales</taxon>
        <taxon>Pleosporineae</taxon>
        <taxon>Pleosporaceae</taxon>
        <taxon>Curvularia</taxon>
    </lineage>
</organism>
<dbReference type="PANTHER" id="PTHR48182:SF2">
    <property type="entry name" value="PROTEIN SERAC1"/>
    <property type="match status" value="1"/>
</dbReference>
<evidence type="ECO:0000256" key="1">
    <source>
        <dbReference type="ARBA" id="ARBA00004173"/>
    </source>
</evidence>
<comment type="caution">
    <text evidence="10">The sequence shown here is derived from an EMBL/GenBank/DDBJ whole genome shotgun (WGS) entry which is preliminary data.</text>
</comment>
<dbReference type="Proteomes" id="UP000801428">
    <property type="component" value="Unassembled WGS sequence"/>
</dbReference>
<reference evidence="10" key="1">
    <citation type="submission" date="2019-04" db="EMBL/GenBank/DDBJ databases">
        <title>Sequencing of skin fungus with MAO and IRED activity.</title>
        <authorList>
            <person name="Marsaioli A.J."/>
            <person name="Bonatto J.M.C."/>
            <person name="Reis Junior O."/>
        </authorList>
    </citation>
    <scope>NUCLEOTIDE SEQUENCE</scope>
    <source>
        <strain evidence="10">30M1</strain>
    </source>
</reference>
<evidence type="ECO:0000256" key="7">
    <source>
        <dbReference type="ARBA" id="ARBA00023136"/>
    </source>
</evidence>
<evidence type="ECO:0000256" key="3">
    <source>
        <dbReference type="ARBA" id="ARBA00004370"/>
    </source>
</evidence>
<evidence type="ECO:0000259" key="9">
    <source>
        <dbReference type="Pfam" id="PF05057"/>
    </source>
</evidence>
<sequence>MPFFKNKTQSAPTNTTASAGLDRGPEDELYATEGPTGIRIVAEPQDAVVDIIFVHGLTGNREKTWTHRNGTFWPGALLPQDFPRARIMIFGYDADVVRFWTIASSNRLDDHGKSLAYALLDQRGEVGQRPILFIAHSLGGLVCEEALNLSQKRQDLASILPSTLGIIFMGTPHGGSRLASWGSTVASYVNMFRGTNREILSNLEPGSSDLQTTEEDFQHMLQRDSVTLKIYCFYEALKMNDIIGKIVERESAILPAYDNCSINADHRTMTKFTGRADAGYGQVRGVVERWIREYENNRAAISQAESAPKEVKGSNGGNSYNGPVFNGAITGRYVIPGTHTTGGTVNFNFNDRSGNDQM</sequence>
<dbReference type="GO" id="GO:0005783">
    <property type="term" value="C:endoplasmic reticulum"/>
    <property type="evidence" value="ECO:0007669"/>
    <property type="project" value="UniProtKB-SubCell"/>
</dbReference>
<keyword evidence="7" id="KW-0472">Membrane</keyword>
<name>A0A9P4T3D1_CURKU</name>
<dbReference type="Gene3D" id="3.40.50.1820">
    <property type="entry name" value="alpha/beta hydrolase"/>
    <property type="match status" value="1"/>
</dbReference>
<feature type="compositionally biased region" description="Polar residues" evidence="8">
    <location>
        <begin position="1"/>
        <end position="18"/>
    </location>
</feature>
<keyword evidence="11" id="KW-1185">Reference proteome</keyword>
<dbReference type="InterPro" id="IPR007751">
    <property type="entry name" value="DUF676_lipase-like"/>
</dbReference>
<comment type="subcellular location">
    <subcellularLocation>
        <location evidence="2">Endoplasmic reticulum</location>
    </subcellularLocation>
    <subcellularLocation>
        <location evidence="3">Membrane</location>
    </subcellularLocation>
    <subcellularLocation>
        <location evidence="1">Mitochondrion</location>
    </subcellularLocation>
</comment>
<protein>
    <recommendedName>
        <fullName evidence="9">DUF676 domain-containing protein</fullName>
    </recommendedName>
</protein>
<dbReference type="Pfam" id="PF05057">
    <property type="entry name" value="DUF676"/>
    <property type="match status" value="1"/>
</dbReference>
<accession>A0A9P4T3D1</accession>
<feature type="domain" description="DUF676" evidence="9">
    <location>
        <begin position="51"/>
        <end position="180"/>
    </location>
</feature>
<evidence type="ECO:0000256" key="8">
    <source>
        <dbReference type="SAM" id="MobiDB-lite"/>
    </source>
</evidence>
<evidence type="ECO:0000256" key="4">
    <source>
        <dbReference type="ARBA" id="ARBA00007920"/>
    </source>
</evidence>
<evidence type="ECO:0000256" key="6">
    <source>
        <dbReference type="ARBA" id="ARBA00023128"/>
    </source>
</evidence>
<dbReference type="AlphaFoldDB" id="A0A9P4T3D1"/>
<evidence type="ECO:0000313" key="10">
    <source>
        <dbReference type="EMBL" id="KAF2993770.1"/>
    </source>
</evidence>
<dbReference type="GO" id="GO:0016020">
    <property type="term" value="C:membrane"/>
    <property type="evidence" value="ECO:0007669"/>
    <property type="project" value="UniProtKB-SubCell"/>
</dbReference>
<evidence type="ECO:0000256" key="5">
    <source>
        <dbReference type="ARBA" id="ARBA00022824"/>
    </source>
</evidence>
<keyword evidence="6" id="KW-0496">Mitochondrion</keyword>
<dbReference type="GO" id="GO:0005739">
    <property type="term" value="C:mitochondrion"/>
    <property type="evidence" value="ECO:0007669"/>
    <property type="project" value="UniProtKB-SubCell"/>
</dbReference>
<evidence type="ECO:0000313" key="11">
    <source>
        <dbReference type="Proteomes" id="UP000801428"/>
    </source>
</evidence>
<dbReference type="OrthoDB" id="427518at2759"/>
<dbReference type="InterPro" id="IPR052374">
    <property type="entry name" value="SERAC1"/>
</dbReference>
<gene>
    <name evidence="10" type="ORF">E8E13_002233</name>
</gene>
<proteinExistence type="inferred from homology"/>